<dbReference type="RefSeq" id="WP_253243865.1">
    <property type="nucleotide sequence ID" value="NZ_JAMYJR010000067.1"/>
</dbReference>
<comment type="caution">
    <text evidence="1">The sequence shown here is derived from an EMBL/GenBank/DDBJ whole genome shotgun (WGS) entry which is preliminary data.</text>
</comment>
<accession>A0ABT1E408</accession>
<name>A0ABT1E408_9ACTN</name>
<proteinExistence type="predicted"/>
<gene>
    <name evidence="1" type="ORF">M1L60_45540</name>
</gene>
<dbReference type="EMBL" id="JAMYJR010000067">
    <property type="protein sequence ID" value="MCO8277859.1"/>
    <property type="molecule type" value="Genomic_DNA"/>
</dbReference>
<evidence type="ECO:0000313" key="1">
    <source>
        <dbReference type="EMBL" id="MCO8277859.1"/>
    </source>
</evidence>
<evidence type="ECO:0000313" key="2">
    <source>
        <dbReference type="Proteomes" id="UP001523369"/>
    </source>
</evidence>
<protein>
    <submittedName>
        <fullName evidence="1">Uncharacterized protein</fullName>
    </submittedName>
</protein>
<reference evidence="1 2" key="1">
    <citation type="submission" date="2022-06" db="EMBL/GenBank/DDBJ databases">
        <title>New Species of the Genus Actinoplanes, ActinopZanes ferrugineus.</title>
        <authorList>
            <person name="Ding P."/>
        </authorList>
    </citation>
    <scope>NUCLEOTIDE SEQUENCE [LARGE SCALE GENOMIC DNA]</scope>
    <source>
        <strain evidence="1 2">TRM88003</strain>
    </source>
</reference>
<sequence length="152" mass="15665">MSAVGVSLGHRDVGAADHWILLLDPAPLLACTHLVRAPFPHVAISLVGFTGEMPAGAEAATTGDLGRAVVFAGSSELTGTLTVGEVLDRSAIDRVEVLGAGPADPATELDTRDFVRPQFRGSDLVLVTMPAVGGVLVPFETRDPTPCCADHA</sequence>
<keyword evidence="2" id="KW-1185">Reference proteome</keyword>
<dbReference type="Proteomes" id="UP001523369">
    <property type="component" value="Unassembled WGS sequence"/>
</dbReference>
<organism evidence="1 2">
    <name type="scientific">Paractinoplanes aksuensis</name>
    <dbReference type="NCBI Taxonomy" id="2939490"/>
    <lineage>
        <taxon>Bacteria</taxon>
        <taxon>Bacillati</taxon>
        <taxon>Actinomycetota</taxon>
        <taxon>Actinomycetes</taxon>
        <taxon>Micromonosporales</taxon>
        <taxon>Micromonosporaceae</taxon>
        <taxon>Paractinoplanes</taxon>
    </lineage>
</organism>